<proteinExistence type="predicted"/>
<organism evidence="1">
    <name type="scientific">uncultured Lysobacter sp</name>
    <dbReference type="NCBI Taxonomy" id="271060"/>
    <lineage>
        <taxon>Bacteria</taxon>
        <taxon>Pseudomonadati</taxon>
        <taxon>Pseudomonadota</taxon>
        <taxon>Gammaproteobacteria</taxon>
        <taxon>Lysobacterales</taxon>
        <taxon>Lysobacteraceae</taxon>
        <taxon>Lysobacter</taxon>
        <taxon>environmental samples</taxon>
    </lineage>
</organism>
<protein>
    <submittedName>
        <fullName evidence="1">Uncharacterized protein</fullName>
    </submittedName>
</protein>
<gene>
    <name evidence="1" type="ORF">AVDCRST_MAG71-1227</name>
</gene>
<dbReference type="AlphaFoldDB" id="A0A6J4L0P1"/>
<evidence type="ECO:0000313" key="1">
    <source>
        <dbReference type="EMBL" id="CAA9320610.1"/>
    </source>
</evidence>
<dbReference type="EMBL" id="CADCUA010000320">
    <property type="protein sequence ID" value="CAA9320610.1"/>
    <property type="molecule type" value="Genomic_DNA"/>
</dbReference>
<reference evidence="1" key="1">
    <citation type="submission" date="2020-02" db="EMBL/GenBank/DDBJ databases">
        <authorList>
            <person name="Meier V. D."/>
        </authorList>
    </citation>
    <scope>NUCLEOTIDE SEQUENCE</scope>
    <source>
        <strain evidence="1">AVDCRST_MAG71</strain>
    </source>
</reference>
<accession>A0A6J4L0P1</accession>
<name>A0A6J4L0P1_9GAMM</name>
<sequence length="57" mass="6014">MGAIACSSDAPAPPRRRCRGVLLWDEVAAMVQALLPSGRTYLVVVVAAPREFDGSDA</sequence>